<keyword evidence="1" id="KW-0472">Membrane</keyword>
<name>A0A840E1L5_9BACT</name>
<organism evidence="2 3">
    <name type="scientific">Neolewinella aquimaris</name>
    <dbReference type="NCBI Taxonomy" id="1835722"/>
    <lineage>
        <taxon>Bacteria</taxon>
        <taxon>Pseudomonadati</taxon>
        <taxon>Bacteroidota</taxon>
        <taxon>Saprospiria</taxon>
        <taxon>Saprospirales</taxon>
        <taxon>Lewinellaceae</taxon>
        <taxon>Neolewinella</taxon>
    </lineage>
</organism>
<dbReference type="RefSeq" id="WP_262890712.1">
    <property type="nucleotide sequence ID" value="NZ_JACIFF010000001.1"/>
</dbReference>
<reference evidence="2 3" key="1">
    <citation type="submission" date="2020-08" db="EMBL/GenBank/DDBJ databases">
        <title>Genomic Encyclopedia of Type Strains, Phase IV (KMG-IV): sequencing the most valuable type-strain genomes for metagenomic binning, comparative biology and taxonomic classification.</title>
        <authorList>
            <person name="Goeker M."/>
        </authorList>
    </citation>
    <scope>NUCLEOTIDE SEQUENCE [LARGE SCALE GENOMIC DNA]</scope>
    <source>
        <strain evidence="2 3">DSM 105137</strain>
    </source>
</reference>
<dbReference type="Proteomes" id="UP000576209">
    <property type="component" value="Unassembled WGS sequence"/>
</dbReference>
<evidence type="ECO:0000256" key="1">
    <source>
        <dbReference type="SAM" id="Phobius"/>
    </source>
</evidence>
<comment type="caution">
    <text evidence="2">The sequence shown here is derived from an EMBL/GenBank/DDBJ whole genome shotgun (WGS) entry which is preliminary data.</text>
</comment>
<proteinExistence type="predicted"/>
<evidence type="ECO:0000313" key="3">
    <source>
        <dbReference type="Proteomes" id="UP000576209"/>
    </source>
</evidence>
<evidence type="ECO:0000313" key="2">
    <source>
        <dbReference type="EMBL" id="MBB4077605.1"/>
    </source>
</evidence>
<keyword evidence="1" id="KW-0812">Transmembrane</keyword>
<feature type="transmembrane region" description="Helical" evidence="1">
    <location>
        <begin position="16"/>
        <end position="39"/>
    </location>
</feature>
<keyword evidence="3" id="KW-1185">Reference proteome</keyword>
<dbReference type="EMBL" id="JACIFF010000001">
    <property type="protein sequence ID" value="MBB4077605.1"/>
    <property type="molecule type" value="Genomic_DNA"/>
</dbReference>
<sequence>MPYLAFPQILGGTGPVAYLVLAGIVALVVGLIIVFYRLLQQEPD</sequence>
<gene>
    <name evidence="2" type="ORF">GGR28_000206</name>
</gene>
<dbReference type="AlphaFoldDB" id="A0A840E1L5"/>
<accession>A0A840E1L5</accession>
<keyword evidence="1" id="KW-1133">Transmembrane helix</keyword>
<protein>
    <submittedName>
        <fullName evidence="2">Uncharacterized protein</fullName>
    </submittedName>
</protein>